<evidence type="ECO:0000256" key="7">
    <source>
        <dbReference type="ARBA" id="ARBA00022676"/>
    </source>
</evidence>
<dbReference type="GO" id="GO:0005576">
    <property type="term" value="C:extracellular region"/>
    <property type="evidence" value="ECO:0007669"/>
    <property type="project" value="UniProtKB-SubCell"/>
</dbReference>
<keyword evidence="12" id="KW-0333">Golgi apparatus</keyword>
<name>A0AAD8ZGN4_9TELE</name>
<dbReference type="InterPro" id="IPR001675">
    <property type="entry name" value="Glyco_trans_29"/>
</dbReference>
<dbReference type="EC" id="2.4.3.1" evidence="20"/>
<keyword evidence="8" id="KW-0808">Transferase</keyword>
<comment type="similarity">
    <text evidence="4">Belongs to the glycosyltransferase 29 family.</text>
</comment>
<evidence type="ECO:0000256" key="12">
    <source>
        <dbReference type="ARBA" id="ARBA00023034"/>
    </source>
</evidence>
<evidence type="ECO:0000256" key="3">
    <source>
        <dbReference type="ARBA" id="ARBA00004922"/>
    </source>
</evidence>
<dbReference type="GO" id="GO:0032580">
    <property type="term" value="C:Golgi cisterna membrane"/>
    <property type="evidence" value="ECO:0007669"/>
    <property type="project" value="UniProtKB-SubCell"/>
</dbReference>
<accession>A0AAD8ZGN4</accession>
<evidence type="ECO:0000256" key="11">
    <source>
        <dbReference type="ARBA" id="ARBA00022989"/>
    </source>
</evidence>
<evidence type="ECO:0000256" key="21">
    <source>
        <dbReference type="ARBA" id="ARBA00069321"/>
    </source>
</evidence>
<keyword evidence="9 25" id="KW-0812">Transmembrane</keyword>
<evidence type="ECO:0000256" key="24">
    <source>
        <dbReference type="ARBA" id="ARBA00080062"/>
    </source>
</evidence>
<dbReference type="PANTHER" id="PTHR46059">
    <property type="entry name" value="BETA-GALACTOSIDE ALPHA-2,6-SIALYLTRANSFERASE"/>
    <property type="match status" value="1"/>
</dbReference>
<proteinExistence type="inferred from homology"/>
<evidence type="ECO:0000256" key="19">
    <source>
        <dbReference type="ARBA" id="ARBA00034249"/>
    </source>
</evidence>
<evidence type="ECO:0000256" key="16">
    <source>
        <dbReference type="ARBA" id="ARBA00030410"/>
    </source>
</evidence>
<keyword evidence="10" id="KW-0735">Signal-anchor</keyword>
<evidence type="ECO:0000256" key="2">
    <source>
        <dbReference type="ARBA" id="ARBA00004613"/>
    </source>
</evidence>
<dbReference type="PANTHER" id="PTHR46059:SF3">
    <property type="entry name" value="BETA-GALACTOSIDE ALPHA-2,6-SIALYLTRANSFERASE 2"/>
    <property type="match status" value="1"/>
</dbReference>
<comment type="pathway">
    <text evidence="3">Protein modification; protein glycosylation.</text>
</comment>
<keyword evidence="6" id="KW-0964">Secreted</keyword>
<evidence type="ECO:0000256" key="13">
    <source>
        <dbReference type="ARBA" id="ARBA00023136"/>
    </source>
</evidence>
<evidence type="ECO:0000256" key="4">
    <source>
        <dbReference type="ARBA" id="ARBA00006003"/>
    </source>
</evidence>
<gene>
    <name evidence="26" type="ORF">P4O66_007001</name>
</gene>
<dbReference type="EMBL" id="JAROKS010000012">
    <property type="protein sequence ID" value="KAK1798715.1"/>
    <property type="molecule type" value="Genomic_DNA"/>
</dbReference>
<protein>
    <recommendedName>
        <fullName evidence="21">Beta-galactoside alpha-2,6-sialyltransferase 1</fullName>
        <ecNumber evidence="20">2.4.3.1</ecNumber>
    </recommendedName>
    <alternativeName>
        <fullName evidence="5">Beta-galactoside alpha-2,6-sialyltransferase 2</fullName>
    </alternativeName>
    <alternativeName>
        <fullName evidence="24">CMP-N-acetylneuraminate-beta-galactosamide-alpha-2,6-sialyltransferase 1</fullName>
    </alternativeName>
    <alternativeName>
        <fullName evidence="17">CMP-N-acetylneuraminate-beta-galactosamide-alpha-2,6-sialyltransferase 2</fullName>
    </alternativeName>
    <alternativeName>
        <fullName evidence="23">ST6Gal I</fullName>
    </alternativeName>
    <alternativeName>
        <fullName evidence="16">ST6Gal II</fullName>
    </alternativeName>
    <alternativeName>
        <fullName evidence="22">Sialyltransferase 1</fullName>
    </alternativeName>
    <alternativeName>
        <fullName evidence="18">Sialyltransferase 2</fullName>
    </alternativeName>
</protein>
<keyword evidence="14" id="KW-1015">Disulfide bond</keyword>
<evidence type="ECO:0000256" key="5">
    <source>
        <dbReference type="ARBA" id="ARBA00020782"/>
    </source>
</evidence>
<keyword evidence="13 25" id="KW-0472">Membrane</keyword>
<keyword evidence="11 25" id="KW-1133">Transmembrane helix</keyword>
<dbReference type="GO" id="GO:0003835">
    <property type="term" value="F:beta-galactoside alpha-2,6-sialyltransferase activity"/>
    <property type="evidence" value="ECO:0007669"/>
    <property type="project" value="UniProtKB-EC"/>
</dbReference>
<comment type="catalytic activity">
    <reaction evidence="19">
        <text>a beta-D-galactoside + CMP-N-acetyl-beta-neuraminate = an N-acetyl-alpha-neuraminyl-(2-&gt;6)-beta-D-galactosyl derivative + CMP + H(+)</text>
        <dbReference type="Rhea" id="RHEA:52104"/>
        <dbReference type="ChEBI" id="CHEBI:15378"/>
        <dbReference type="ChEBI" id="CHEBI:28034"/>
        <dbReference type="ChEBI" id="CHEBI:57812"/>
        <dbReference type="ChEBI" id="CHEBI:60377"/>
        <dbReference type="ChEBI" id="CHEBI:136398"/>
        <dbReference type="EC" id="2.4.3.1"/>
    </reaction>
</comment>
<evidence type="ECO:0000256" key="18">
    <source>
        <dbReference type="ARBA" id="ARBA00032076"/>
    </source>
</evidence>
<keyword evidence="27" id="KW-1185">Reference proteome</keyword>
<evidence type="ECO:0000256" key="8">
    <source>
        <dbReference type="ARBA" id="ARBA00022679"/>
    </source>
</evidence>
<comment type="subcellular location">
    <subcellularLocation>
        <location evidence="1">Golgi apparatus</location>
        <location evidence="1">Golgi stack membrane</location>
        <topology evidence="1">Single-pass type II membrane protein</topology>
    </subcellularLocation>
    <subcellularLocation>
        <location evidence="2">Secreted</location>
    </subcellularLocation>
</comment>
<dbReference type="Pfam" id="PF00777">
    <property type="entry name" value="Glyco_transf_29"/>
    <property type="match status" value="1"/>
</dbReference>
<dbReference type="Gene3D" id="3.90.1480.20">
    <property type="entry name" value="Glycosyl transferase family 29"/>
    <property type="match status" value="1"/>
</dbReference>
<evidence type="ECO:0000256" key="10">
    <source>
        <dbReference type="ARBA" id="ARBA00022968"/>
    </source>
</evidence>
<evidence type="ECO:0000256" key="23">
    <source>
        <dbReference type="ARBA" id="ARBA00076676"/>
    </source>
</evidence>
<evidence type="ECO:0000256" key="17">
    <source>
        <dbReference type="ARBA" id="ARBA00030509"/>
    </source>
</evidence>
<evidence type="ECO:0000256" key="14">
    <source>
        <dbReference type="ARBA" id="ARBA00023157"/>
    </source>
</evidence>
<keyword evidence="7" id="KW-0328">Glycosyltransferase</keyword>
<evidence type="ECO:0000256" key="25">
    <source>
        <dbReference type="SAM" id="Phobius"/>
    </source>
</evidence>
<dbReference type="Proteomes" id="UP001239994">
    <property type="component" value="Unassembled WGS sequence"/>
</dbReference>
<evidence type="ECO:0000256" key="22">
    <source>
        <dbReference type="ARBA" id="ARBA00076526"/>
    </source>
</evidence>
<dbReference type="GO" id="GO:0097503">
    <property type="term" value="P:sialylation"/>
    <property type="evidence" value="ECO:0007669"/>
    <property type="project" value="TreeGrafter"/>
</dbReference>
<dbReference type="AlphaFoldDB" id="A0AAD8ZGN4"/>
<sequence>MNPWRCGMLVLVGILGWTLLLFLYFSWSIDSHSSLLLAVVDTGQVQFSARTLTTMRGQNDSSVQRQVRRLPPAMMLPQVNKWRRARRPLDFEFFSEGRQAVHALWKGQASADMLSFRLQEAKKSYTGINLHNVTYTGSMVAQRGTQDLLCQLKRQQLRTVDGTEEPFAKLGWRQLVPGKPLQQLRDTPYRTCAVITSAGALLRSSLGKEIVDSHDAVLRFNAAPTRGFEDHVGSKTTIRIINSQILADSYHFASSSLYKNITLLAWDPTSYSANLEKWYSKPDYDLFPAYVERRRSSPSQPFYILHPAFIWHLWDVLQNNIDEDIQPNPPSSGFIGIIVMLSLCEKVDVYEFIPSRRHTTLCHYYDYYHDMACTLGAYHPLLYEKLLVRRMTETSMDDLSNNGKAVLSGFSQITC</sequence>
<evidence type="ECO:0000256" key="9">
    <source>
        <dbReference type="ARBA" id="ARBA00022692"/>
    </source>
</evidence>
<evidence type="ECO:0000256" key="1">
    <source>
        <dbReference type="ARBA" id="ARBA00004447"/>
    </source>
</evidence>
<keyword evidence="15" id="KW-0325">Glycoprotein</keyword>
<dbReference type="InterPro" id="IPR038578">
    <property type="entry name" value="GT29-like_sf"/>
</dbReference>
<feature type="transmembrane region" description="Helical" evidence="25">
    <location>
        <begin position="7"/>
        <end position="27"/>
    </location>
</feature>
<evidence type="ECO:0000313" key="26">
    <source>
        <dbReference type="EMBL" id="KAK1798715.1"/>
    </source>
</evidence>
<evidence type="ECO:0000256" key="15">
    <source>
        <dbReference type="ARBA" id="ARBA00023180"/>
    </source>
</evidence>
<dbReference type="FunFam" id="3.90.1480.20:FF:000012">
    <property type="entry name" value="ST6 beta-galactoside alpha-2,6-sialyltransferase 1"/>
    <property type="match status" value="1"/>
</dbReference>
<organism evidence="26 27">
    <name type="scientific">Electrophorus voltai</name>
    <dbReference type="NCBI Taxonomy" id="2609070"/>
    <lineage>
        <taxon>Eukaryota</taxon>
        <taxon>Metazoa</taxon>
        <taxon>Chordata</taxon>
        <taxon>Craniata</taxon>
        <taxon>Vertebrata</taxon>
        <taxon>Euteleostomi</taxon>
        <taxon>Actinopterygii</taxon>
        <taxon>Neopterygii</taxon>
        <taxon>Teleostei</taxon>
        <taxon>Ostariophysi</taxon>
        <taxon>Gymnotiformes</taxon>
        <taxon>Gymnotoidei</taxon>
        <taxon>Gymnotidae</taxon>
        <taxon>Electrophorus</taxon>
    </lineage>
</organism>
<evidence type="ECO:0000256" key="20">
    <source>
        <dbReference type="ARBA" id="ARBA00034329"/>
    </source>
</evidence>
<comment type="caution">
    <text evidence="26">The sequence shown here is derived from an EMBL/GenBank/DDBJ whole genome shotgun (WGS) entry which is preliminary data.</text>
</comment>
<evidence type="ECO:0000313" key="27">
    <source>
        <dbReference type="Proteomes" id="UP001239994"/>
    </source>
</evidence>
<reference evidence="26" key="1">
    <citation type="submission" date="2023-03" db="EMBL/GenBank/DDBJ databases">
        <title>Electrophorus voltai genome.</title>
        <authorList>
            <person name="Bian C."/>
        </authorList>
    </citation>
    <scope>NUCLEOTIDE SEQUENCE</scope>
    <source>
        <strain evidence="26">CB-2022</strain>
        <tissue evidence="26">Muscle</tissue>
    </source>
</reference>
<evidence type="ECO:0000256" key="6">
    <source>
        <dbReference type="ARBA" id="ARBA00022525"/>
    </source>
</evidence>